<proteinExistence type="predicted"/>
<name>K0S9P3_THAOC</name>
<evidence type="ECO:0000313" key="2">
    <source>
        <dbReference type="EMBL" id="EJK61624.1"/>
    </source>
</evidence>
<sequence>FSDSQACRHAKNGAPITICHDAGTARTPAGNSVQQHNNFRSKLSSSPRIRGWHGGDVRAVSSRKVVVVFRRRLAVWQGSGDVSSWPGESPGLDGAIARRHRVNTKMEGGRQSYRLTMRDDLVSNLYKVTSPSTPGGRKTAIGGGGTSPSDLTASTANTSPSETTACGDSQSASLTPTTDPSLSCGSQAVATPLGHSLSDLCPTAHSLSDLCPTTPVSGQSECSPASAMSRSSSASGAHIDHTAFMLGLQDEFRRDEDSGSDDEREWNACFSPSASADALEGDGQRRGAPEEDSSVREGEHTKVESVTMTASLQLDIDGASPETGLGGDFEKGGRENSRVGSSVSAARGHDKAAAFAEASCLREELRPSNSKLRQPGDGTVRYWKSVWTRAFQSHKSSGPRALRGRESAGARTLRGWESAGSRRVQPAARTSKLTQARPEKERHSTYHRARQPAARTSQLTQARPEKERDSTYHLLAAGAAGGAGERAAETATAKVSLRLQPPEASPPQDAPVSRRAQSLGVQRGQVPNARPEGEGEPQVFFAA</sequence>
<dbReference type="EMBL" id="AGNL01019726">
    <property type="protein sequence ID" value="EJK61624.1"/>
    <property type="molecule type" value="Genomic_DNA"/>
</dbReference>
<feature type="region of interest" description="Disordered" evidence="1">
    <location>
        <begin position="250"/>
        <end position="349"/>
    </location>
</feature>
<feature type="non-terminal residue" evidence="2">
    <location>
        <position position="1"/>
    </location>
</feature>
<protein>
    <submittedName>
        <fullName evidence="2">Uncharacterized protein</fullName>
    </submittedName>
</protein>
<dbReference type="AlphaFoldDB" id="K0S9P3"/>
<organism evidence="2 3">
    <name type="scientific">Thalassiosira oceanica</name>
    <name type="common">Marine diatom</name>
    <dbReference type="NCBI Taxonomy" id="159749"/>
    <lineage>
        <taxon>Eukaryota</taxon>
        <taxon>Sar</taxon>
        <taxon>Stramenopiles</taxon>
        <taxon>Ochrophyta</taxon>
        <taxon>Bacillariophyta</taxon>
        <taxon>Coscinodiscophyceae</taxon>
        <taxon>Thalassiosirophycidae</taxon>
        <taxon>Thalassiosirales</taxon>
        <taxon>Thalassiosiraceae</taxon>
        <taxon>Thalassiosira</taxon>
    </lineage>
</organism>
<reference evidence="2 3" key="1">
    <citation type="journal article" date="2012" name="Genome Biol.">
        <title>Genome and low-iron response of an oceanic diatom adapted to chronic iron limitation.</title>
        <authorList>
            <person name="Lommer M."/>
            <person name="Specht M."/>
            <person name="Roy A.S."/>
            <person name="Kraemer L."/>
            <person name="Andreson R."/>
            <person name="Gutowska M.A."/>
            <person name="Wolf J."/>
            <person name="Bergner S.V."/>
            <person name="Schilhabel M.B."/>
            <person name="Klostermeier U.C."/>
            <person name="Beiko R.G."/>
            <person name="Rosenstiel P."/>
            <person name="Hippler M."/>
            <person name="Laroche J."/>
        </authorList>
    </citation>
    <scope>NUCLEOTIDE SEQUENCE [LARGE SCALE GENOMIC DNA]</scope>
    <source>
        <strain evidence="2 3">CCMP1005</strain>
    </source>
</reference>
<feature type="region of interest" description="Disordered" evidence="1">
    <location>
        <begin position="393"/>
        <end position="543"/>
    </location>
</feature>
<accession>K0S9P3</accession>
<gene>
    <name evidence="2" type="ORF">THAOC_17855</name>
</gene>
<feature type="region of interest" description="Disordered" evidence="1">
    <location>
        <begin position="212"/>
        <end position="236"/>
    </location>
</feature>
<feature type="compositionally biased region" description="Basic and acidic residues" evidence="1">
    <location>
        <begin position="328"/>
        <end position="337"/>
    </location>
</feature>
<evidence type="ECO:0000256" key="1">
    <source>
        <dbReference type="SAM" id="MobiDB-lite"/>
    </source>
</evidence>
<evidence type="ECO:0000313" key="3">
    <source>
        <dbReference type="Proteomes" id="UP000266841"/>
    </source>
</evidence>
<feature type="compositionally biased region" description="Low complexity" evidence="1">
    <location>
        <begin position="220"/>
        <end position="236"/>
    </location>
</feature>
<feature type="compositionally biased region" description="Basic and acidic residues" evidence="1">
    <location>
        <begin position="282"/>
        <end position="303"/>
    </location>
</feature>
<comment type="caution">
    <text evidence="2">The sequence shown here is derived from an EMBL/GenBank/DDBJ whole genome shotgun (WGS) entry which is preliminary data.</text>
</comment>
<feature type="region of interest" description="Disordered" evidence="1">
    <location>
        <begin position="128"/>
        <end position="183"/>
    </location>
</feature>
<dbReference type="Proteomes" id="UP000266841">
    <property type="component" value="Unassembled WGS sequence"/>
</dbReference>
<feature type="compositionally biased region" description="Polar residues" evidence="1">
    <location>
        <begin position="147"/>
        <end position="183"/>
    </location>
</feature>
<keyword evidence="3" id="KW-1185">Reference proteome</keyword>